<dbReference type="GeneID" id="66080461"/>
<sequence>MSLLEVAISNLVRYPARTRDHFSQAVETIKLCHEIQCTTNYSNPEQVEQLKAIVQKAEEALQNAINLTKSAPFDEFRDTVIETCSNTNIMHEFDRKLAEAKKRDGRKKRLLEKARSRIQQEDSSEWSIAISFVNPEVKVFNDDDVDSESKTTAIVKCRKNDTVDGLLWLFTRQRSSKLLNNPHLYKPEEFTRFKYATDDVEPISPISHPPQHRCRLRLLWNRDPPFYFTVVLRGPSYSSYGNIWRLNKSTASPFVLKEQNSGKLVLSTNLTSNAEPFNVRSPAEGDIIEVDQNFPTFLEKVLQDPTKARPNWKFESVSVPPSFPVPVTVTKVGQLGQTATSCTPSTSTPIYPIAHQSPNPTIFVPAVTRQDSEQSYHTTHEHLPTLDVHEESVPLTFPEPSHVNESITFQSEPAPSLLSMPATSQTREPPSASNSGRSGVSVGILEHGVTRNGRAPRTTTPTLQDSAPRAVPESQKGQGHSRSKNRPPISAPSIVHPQLNNKDMGLSSTNGTSLSNDKSPPSDASRSSTLKNVAPKKGGFGAWVKGIFGLNTK</sequence>
<feature type="region of interest" description="Disordered" evidence="1">
    <location>
        <begin position="415"/>
        <end position="538"/>
    </location>
</feature>
<keyword evidence="3" id="KW-1185">Reference proteome</keyword>
<proteinExistence type="predicted"/>
<feature type="compositionally biased region" description="Polar residues" evidence="1">
    <location>
        <begin position="421"/>
        <end position="438"/>
    </location>
</feature>
<comment type="caution">
    <text evidence="2">The sequence shown here is derived from an EMBL/GenBank/DDBJ whole genome shotgun (WGS) entry which is preliminary data.</text>
</comment>
<dbReference type="EMBL" id="CM032187">
    <property type="protein sequence ID" value="KAG7089732.1"/>
    <property type="molecule type" value="Genomic_DNA"/>
</dbReference>
<dbReference type="RefSeq" id="XP_043006202.1">
    <property type="nucleotide sequence ID" value="XM_043156415.1"/>
</dbReference>
<evidence type="ECO:0000313" key="3">
    <source>
        <dbReference type="Proteomes" id="UP001049176"/>
    </source>
</evidence>
<evidence type="ECO:0000256" key="1">
    <source>
        <dbReference type="SAM" id="MobiDB-lite"/>
    </source>
</evidence>
<protein>
    <submittedName>
        <fullName evidence="2">Uncharacterized protein</fullName>
    </submittedName>
</protein>
<dbReference type="OrthoDB" id="3111289at2759"/>
<name>A0A9P7UPI4_9AGAR</name>
<feature type="compositionally biased region" description="Polar residues" evidence="1">
    <location>
        <begin position="498"/>
        <end position="531"/>
    </location>
</feature>
<reference evidence="2" key="1">
    <citation type="journal article" date="2021" name="Genome Biol. Evol.">
        <title>The assembled and annotated genome of the fairy-ring fungus Marasmius oreades.</title>
        <authorList>
            <person name="Hiltunen M."/>
            <person name="Ament-Velasquez S.L."/>
            <person name="Johannesson H."/>
        </authorList>
    </citation>
    <scope>NUCLEOTIDE SEQUENCE</scope>
    <source>
        <strain evidence="2">03SP1</strain>
    </source>
</reference>
<dbReference type="KEGG" id="more:E1B28_011386"/>
<dbReference type="Proteomes" id="UP001049176">
    <property type="component" value="Chromosome 7"/>
</dbReference>
<evidence type="ECO:0000313" key="2">
    <source>
        <dbReference type="EMBL" id="KAG7089732.1"/>
    </source>
</evidence>
<dbReference type="AlphaFoldDB" id="A0A9P7UPI4"/>
<organism evidence="2 3">
    <name type="scientific">Marasmius oreades</name>
    <name type="common">fairy-ring Marasmius</name>
    <dbReference type="NCBI Taxonomy" id="181124"/>
    <lineage>
        <taxon>Eukaryota</taxon>
        <taxon>Fungi</taxon>
        <taxon>Dikarya</taxon>
        <taxon>Basidiomycota</taxon>
        <taxon>Agaricomycotina</taxon>
        <taxon>Agaricomycetes</taxon>
        <taxon>Agaricomycetidae</taxon>
        <taxon>Agaricales</taxon>
        <taxon>Marasmiineae</taxon>
        <taxon>Marasmiaceae</taxon>
        <taxon>Marasmius</taxon>
    </lineage>
</organism>
<accession>A0A9P7UPI4</accession>
<gene>
    <name evidence="2" type="ORF">E1B28_011386</name>
</gene>